<organism evidence="3 4">
    <name type="scientific">Elysia marginata</name>
    <dbReference type="NCBI Taxonomy" id="1093978"/>
    <lineage>
        <taxon>Eukaryota</taxon>
        <taxon>Metazoa</taxon>
        <taxon>Spiralia</taxon>
        <taxon>Lophotrochozoa</taxon>
        <taxon>Mollusca</taxon>
        <taxon>Gastropoda</taxon>
        <taxon>Heterobranchia</taxon>
        <taxon>Euthyneura</taxon>
        <taxon>Panpulmonata</taxon>
        <taxon>Sacoglossa</taxon>
        <taxon>Placobranchoidea</taxon>
        <taxon>Plakobranchidae</taxon>
        <taxon>Elysia</taxon>
    </lineage>
</organism>
<feature type="region of interest" description="Disordered" evidence="1">
    <location>
        <begin position="1"/>
        <end position="22"/>
    </location>
</feature>
<dbReference type="InterPro" id="IPR000320">
    <property type="entry name" value="Hedgehog_signalling_dom"/>
</dbReference>
<dbReference type="Proteomes" id="UP000762676">
    <property type="component" value="Unassembled WGS sequence"/>
</dbReference>
<dbReference type="GO" id="GO:0010468">
    <property type="term" value="P:regulation of gene expression"/>
    <property type="evidence" value="ECO:0007669"/>
    <property type="project" value="TreeGrafter"/>
</dbReference>
<dbReference type="InterPro" id="IPR050387">
    <property type="entry name" value="Hedgehog_Signaling"/>
</dbReference>
<evidence type="ECO:0000313" key="4">
    <source>
        <dbReference type="Proteomes" id="UP000762676"/>
    </source>
</evidence>
<keyword evidence="4" id="KW-1185">Reference proteome</keyword>
<accession>A0AAV4HSI1</accession>
<dbReference type="GO" id="GO:0007267">
    <property type="term" value="P:cell-cell signaling"/>
    <property type="evidence" value="ECO:0007669"/>
    <property type="project" value="InterPro"/>
</dbReference>
<dbReference type="Pfam" id="PF01085">
    <property type="entry name" value="HH_signal"/>
    <property type="match status" value="1"/>
</dbReference>
<proteinExistence type="predicted"/>
<dbReference type="InterPro" id="IPR009045">
    <property type="entry name" value="Zn_M74/Hedgehog-like"/>
</dbReference>
<dbReference type="GO" id="GO:0001708">
    <property type="term" value="P:cell fate specification"/>
    <property type="evidence" value="ECO:0007669"/>
    <property type="project" value="TreeGrafter"/>
</dbReference>
<feature type="region of interest" description="Disordered" evidence="1">
    <location>
        <begin position="38"/>
        <end position="71"/>
    </location>
</feature>
<dbReference type="GO" id="GO:0005615">
    <property type="term" value="C:extracellular space"/>
    <property type="evidence" value="ECO:0007669"/>
    <property type="project" value="TreeGrafter"/>
</dbReference>
<dbReference type="PANTHER" id="PTHR11889:SF31">
    <property type="entry name" value="PROTEIN HEDGEHOG"/>
    <property type="match status" value="1"/>
</dbReference>
<dbReference type="SUPFAM" id="SSF55166">
    <property type="entry name" value="Hedgehog/DD-peptidase"/>
    <property type="match status" value="1"/>
</dbReference>
<protein>
    <submittedName>
        <fullName evidence="3">Hedgehog protein</fullName>
    </submittedName>
</protein>
<gene>
    <name evidence="3" type="ORF">ElyMa_006376100</name>
</gene>
<dbReference type="Gene3D" id="3.30.1380.10">
    <property type="match status" value="1"/>
</dbReference>
<dbReference type="GO" id="GO:0005113">
    <property type="term" value="F:patched binding"/>
    <property type="evidence" value="ECO:0007669"/>
    <property type="project" value="TreeGrafter"/>
</dbReference>
<name>A0AAV4HSI1_9GAST</name>
<dbReference type="GO" id="GO:0007224">
    <property type="term" value="P:smoothened signaling pathway"/>
    <property type="evidence" value="ECO:0007669"/>
    <property type="project" value="TreeGrafter"/>
</dbReference>
<sequence>MRIGDVGRGRGSGGARCGENNLFTNDKNNNGFSVASTTPSILPPTKNVGRNHDGLQPRQTWQEPSSSSAGIDTSLQKVRDNRFRVLNAETEDHNHCSLRESTLPQCYDKENNITTSAVNIDKHHTTLVGPYKNNRVLVAYNNNNEIGNADRAIETGNFLQCPKFSKSPGSSPHWRPSNLSQSRHHNLFTLLLALLILFASLSDACAPRGGSGTRRHRRKLTPLVFKQHVPNVSENTLGASGLADGPIKRKDPRFKDLVRNYNSDIWFRDEENTGADRIMSQVSVVALVNLVVDILRGQGFEP</sequence>
<dbReference type="EMBL" id="BMAT01012806">
    <property type="protein sequence ID" value="GFR99525.1"/>
    <property type="molecule type" value="Genomic_DNA"/>
</dbReference>
<dbReference type="GO" id="GO:0005509">
    <property type="term" value="F:calcium ion binding"/>
    <property type="evidence" value="ECO:0007669"/>
    <property type="project" value="TreeGrafter"/>
</dbReference>
<dbReference type="PANTHER" id="PTHR11889">
    <property type="entry name" value="HEDGEHOG"/>
    <property type="match status" value="1"/>
</dbReference>
<reference evidence="3 4" key="1">
    <citation type="journal article" date="2021" name="Elife">
        <title>Chloroplast acquisition without the gene transfer in kleptoplastic sea slugs, Plakobranchus ocellatus.</title>
        <authorList>
            <person name="Maeda T."/>
            <person name="Takahashi S."/>
            <person name="Yoshida T."/>
            <person name="Shimamura S."/>
            <person name="Takaki Y."/>
            <person name="Nagai Y."/>
            <person name="Toyoda A."/>
            <person name="Suzuki Y."/>
            <person name="Arimoto A."/>
            <person name="Ishii H."/>
            <person name="Satoh N."/>
            <person name="Nishiyama T."/>
            <person name="Hasebe M."/>
            <person name="Maruyama T."/>
            <person name="Minagawa J."/>
            <person name="Obokata J."/>
            <person name="Shigenobu S."/>
        </authorList>
    </citation>
    <scope>NUCLEOTIDE SEQUENCE [LARGE SCALE GENOMIC DNA]</scope>
</reference>
<feature type="domain" description="Hedgehog N-terminal signalling" evidence="2">
    <location>
        <begin position="205"/>
        <end position="289"/>
    </location>
</feature>
<evidence type="ECO:0000259" key="2">
    <source>
        <dbReference type="Pfam" id="PF01085"/>
    </source>
</evidence>
<dbReference type="AlphaFoldDB" id="A0AAV4HSI1"/>
<evidence type="ECO:0000256" key="1">
    <source>
        <dbReference type="SAM" id="MobiDB-lite"/>
    </source>
</evidence>
<comment type="caution">
    <text evidence="3">The sequence shown here is derived from an EMBL/GenBank/DDBJ whole genome shotgun (WGS) entry which is preliminary data.</text>
</comment>
<evidence type="ECO:0000313" key="3">
    <source>
        <dbReference type="EMBL" id="GFR99525.1"/>
    </source>
</evidence>
<feature type="compositionally biased region" description="Polar residues" evidence="1">
    <location>
        <begin position="57"/>
        <end position="71"/>
    </location>
</feature>